<dbReference type="EMBL" id="ML978245">
    <property type="protein sequence ID" value="KAF2026332.1"/>
    <property type="molecule type" value="Genomic_DNA"/>
</dbReference>
<proteinExistence type="predicted"/>
<reference evidence="1" key="1">
    <citation type="journal article" date="2020" name="Stud. Mycol.">
        <title>101 Dothideomycetes genomes: a test case for predicting lifestyles and emergence of pathogens.</title>
        <authorList>
            <person name="Haridas S."/>
            <person name="Albert R."/>
            <person name="Binder M."/>
            <person name="Bloem J."/>
            <person name="Labutti K."/>
            <person name="Salamov A."/>
            <person name="Andreopoulos B."/>
            <person name="Baker S."/>
            <person name="Barry K."/>
            <person name="Bills G."/>
            <person name="Bluhm B."/>
            <person name="Cannon C."/>
            <person name="Castanera R."/>
            <person name="Culley D."/>
            <person name="Daum C."/>
            <person name="Ezra D."/>
            <person name="Gonzalez J."/>
            <person name="Henrissat B."/>
            <person name="Kuo A."/>
            <person name="Liang C."/>
            <person name="Lipzen A."/>
            <person name="Lutzoni F."/>
            <person name="Magnuson J."/>
            <person name="Mondo S."/>
            <person name="Nolan M."/>
            <person name="Ohm R."/>
            <person name="Pangilinan J."/>
            <person name="Park H.-J."/>
            <person name="Ramirez L."/>
            <person name="Alfaro M."/>
            <person name="Sun H."/>
            <person name="Tritt A."/>
            <person name="Yoshinaga Y."/>
            <person name="Zwiers L.-H."/>
            <person name="Turgeon B."/>
            <person name="Goodwin S."/>
            <person name="Spatafora J."/>
            <person name="Crous P."/>
            <person name="Grigoriev I."/>
        </authorList>
    </citation>
    <scope>NUCLEOTIDE SEQUENCE</scope>
    <source>
        <strain evidence="1">CBS 110217</strain>
    </source>
</reference>
<dbReference type="AlphaFoldDB" id="A0A9P4H3I0"/>
<dbReference type="OrthoDB" id="3660784at2759"/>
<gene>
    <name evidence="1" type="ORF">EK21DRAFT_74384</name>
</gene>
<evidence type="ECO:0000313" key="1">
    <source>
        <dbReference type="EMBL" id="KAF2026332.1"/>
    </source>
</evidence>
<name>A0A9P4H3I0_9PLEO</name>
<protein>
    <submittedName>
        <fullName evidence="1">Uncharacterized protein</fullName>
    </submittedName>
</protein>
<keyword evidence="2" id="KW-1185">Reference proteome</keyword>
<sequence length="189" mass="20893">MSSPNSNSDTNQVRQSLVYISSTVREMTPAGAKPMPSNPTRFNLLARPVKNGCHVCGLPGHSSPNITASTACRTALVSLIGFWEDIATHVSFLYQNHERFRKAIVDNKPTYEMRLDAGGLNGGDLEVVLVERLTRAWLKFLAHVRGVRAKVNRILTTEDLAMYEVLMGNLGGFLLNGLTRKFYDLGRGD</sequence>
<dbReference type="Proteomes" id="UP000799777">
    <property type="component" value="Unassembled WGS sequence"/>
</dbReference>
<accession>A0A9P4H3I0</accession>
<organism evidence="1 2">
    <name type="scientific">Setomelanomma holmii</name>
    <dbReference type="NCBI Taxonomy" id="210430"/>
    <lineage>
        <taxon>Eukaryota</taxon>
        <taxon>Fungi</taxon>
        <taxon>Dikarya</taxon>
        <taxon>Ascomycota</taxon>
        <taxon>Pezizomycotina</taxon>
        <taxon>Dothideomycetes</taxon>
        <taxon>Pleosporomycetidae</taxon>
        <taxon>Pleosporales</taxon>
        <taxon>Pleosporineae</taxon>
        <taxon>Phaeosphaeriaceae</taxon>
        <taxon>Setomelanomma</taxon>
    </lineage>
</organism>
<evidence type="ECO:0000313" key="2">
    <source>
        <dbReference type="Proteomes" id="UP000799777"/>
    </source>
</evidence>
<comment type="caution">
    <text evidence="1">The sequence shown here is derived from an EMBL/GenBank/DDBJ whole genome shotgun (WGS) entry which is preliminary data.</text>
</comment>